<dbReference type="InterPro" id="IPR012336">
    <property type="entry name" value="Thioredoxin-like_fold"/>
</dbReference>
<dbReference type="Proteomes" id="UP001207337">
    <property type="component" value="Unassembled WGS sequence"/>
</dbReference>
<dbReference type="InterPro" id="IPR036249">
    <property type="entry name" value="Thioredoxin-like_sf"/>
</dbReference>
<organism evidence="7 8">
    <name type="scientific">Fodinibius salicampi</name>
    <dbReference type="NCBI Taxonomy" id="1920655"/>
    <lineage>
        <taxon>Bacteria</taxon>
        <taxon>Pseudomonadati</taxon>
        <taxon>Balneolota</taxon>
        <taxon>Balneolia</taxon>
        <taxon>Balneolales</taxon>
        <taxon>Balneolaceae</taxon>
        <taxon>Fodinibius</taxon>
    </lineage>
</organism>
<dbReference type="InterPro" id="IPR013766">
    <property type="entry name" value="Thioredoxin_domain"/>
</dbReference>
<keyword evidence="5" id="KW-0676">Redox-active center</keyword>
<evidence type="ECO:0000256" key="1">
    <source>
        <dbReference type="ARBA" id="ARBA00005791"/>
    </source>
</evidence>
<gene>
    <name evidence="7" type="ORF">LQ318_16125</name>
</gene>
<sequence>MIVGLLAAFLLVGCQNSDTEAQSQNSNSADKVTIVEYSDYQCPACAYFHPMVDQLKQNFGDSVEVQLRYFPLNSHQYAALAARAAEAAKNQGKFYEMHSLLFENQQQWSQSGNATTAIINYARKIGLDMNQFTDDLNSGETQRAVMEQKEEGVDRGVNSTPTFYIEGEEVDPLPRTYEEFAELVRAELEEQQSE</sequence>
<keyword evidence="8" id="KW-1185">Reference proteome</keyword>
<dbReference type="Pfam" id="PF13462">
    <property type="entry name" value="Thioredoxin_4"/>
    <property type="match status" value="1"/>
</dbReference>
<evidence type="ECO:0000313" key="7">
    <source>
        <dbReference type="EMBL" id="MCW9714434.1"/>
    </source>
</evidence>
<dbReference type="EMBL" id="JAJNDC010000005">
    <property type="protein sequence ID" value="MCW9714434.1"/>
    <property type="molecule type" value="Genomic_DNA"/>
</dbReference>
<reference evidence="7 8" key="1">
    <citation type="submission" date="2021-11" db="EMBL/GenBank/DDBJ databases">
        <title>Aliifidinibius sp. nov., a new bacterium isolated from saline soil.</title>
        <authorList>
            <person name="Galisteo C."/>
            <person name="De La Haba R."/>
            <person name="Sanchez-Porro C."/>
            <person name="Ventosa A."/>
        </authorList>
    </citation>
    <scope>NUCLEOTIDE SEQUENCE [LARGE SCALE GENOMIC DNA]</scope>
    <source>
        <strain evidence="7 8">KACC 190600</strain>
    </source>
</reference>
<dbReference type="SUPFAM" id="SSF52833">
    <property type="entry name" value="Thioredoxin-like"/>
    <property type="match status" value="1"/>
</dbReference>
<evidence type="ECO:0000313" key="8">
    <source>
        <dbReference type="Proteomes" id="UP001207337"/>
    </source>
</evidence>
<feature type="domain" description="Thioredoxin" evidence="6">
    <location>
        <begin position="10"/>
        <end position="189"/>
    </location>
</feature>
<dbReference type="RefSeq" id="WP_265791713.1">
    <property type="nucleotide sequence ID" value="NZ_BAABRS010000005.1"/>
</dbReference>
<dbReference type="PANTHER" id="PTHR13887">
    <property type="entry name" value="GLUTATHIONE S-TRANSFERASE KAPPA"/>
    <property type="match status" value="1"/>
</dbReference>
<evidence type="ECO:0000256" key="5">
    <source>
        <dbReference type="ARBA" id="ARBA00023284"/>
    </source>
</evidence>
<protein>
    <submittedName>
        <fullName evidence="7">DsbA family protein</fullName>
    </submittedName>
</protein>
<comment type="similarity">
    <text evidence="1">Belongs to the thioredoxin family. DsbA subfamily.</text>
</comment>
<name>A0ABT3Q2V5_9BACT</name>
<evidence type="ECO:0000256" key="2">
    <source>
        <dbReference type="ARBA" id="ARBA00022729"/>
    </source>
</evidence>
<dbReference type="Gene3D" id="3.40.30.10">
    <property type="entry name" value="Glutaredoxin"/>
    <property type="match status" value="1"/>
</dbReference>
<evidence type="ECO:0000256" key="3">
    <source>
        <dbReference type="ARBA" id="ARBA00023002"/>
    </source>
</evidence>
<keyword evidence="4" id="KW-1015">Disulfide bond</keyword>
<keyword evidence="3" id="KW-0560">Oxidoreductase</keyword>
<proteinExistence type="inferred from homology"/>
<evidence type="ECO:0000259" key="6">
    <source>
        <dbReference type="PROSITE" id="PS51352"/>
    </source>
</evidence>
<keyword evidence="2" id="KW-0732">Signal</keyword>
<dbReference type="PROSITE" id="PS51352">
    <property type="entry name" value="THIOREDOXIN_2"/>
    <property type="match status" value="1"/>
</dbReference>
<evidence type="ECO:0000256" key="4">
    <source>
        <dbReference type="ARBA" id="ARBA00023157"/>
    </source>
</evidence>
<comment type="caution">
    <text evidence="7">The sequence shown here is derived from an EMBL/GenBank/DDBJ whole genome shotgun (WGS) entry which is preliminary data.</text>
</comment>
<accession>A0ABT3Q2V5</accession>
<dbReference type="PANTHER" id="PTHR13887:SF14">
    <property type="entry name" value="DISULFIDE BOND FORMATION PROTEIN D"/>
    <property type="match status" value="1"/>
</dbReference>